<organism evidence="3 4">
    <name type="scientific">Rhizoctonia solani</name>
    <dbReference type="NCBI Taxonomy" id="456999"/>
    <lineage>
        <taxon>Eukaryota</taxon>
        <taxon>Fungi</taxon>
        <taxon>Dikarya</taxon>
        <taxon>Basidiomycota</taxon>
        <taxon>Agaricomycotina</taxon>
        <taxon>Agaricomycetes</taxon>
        <taxon>Cantharellales</taxon>
        <taxon>Ceratobasidiaceae</taxon>
        <taxon>Rhizoctonia</taxon>
    </lineage>
</organism>
<dbReference type="GO" id="GO:0005525">
    <property type="term" value="F:GTP binding"/>
    <property type="evidence" value="ECO:0007669"/>
    <property type="project" value="InterPro"/>
</dbReference>
<gene>
    <name evidence="3" type="ORF">RHS04_09328</name>
</gene>
<dbReference type="InterPro" id="IPR027417">
    <property type="entry name" value="P-loop_NTPase"/>
</dbReference>
<dbReference type="Pfam" id="PF01926">
    <property type="entry name" value="MMR_HSR1"/>
    <property type="match status" value="1"/>
</dbReference>
<name>A0A8H7LID3_9AGAM</name>
<dbReference type="Gene3D" id="3.40.50.300">
    <property type="entry name" value="P-loop containing nucleotide triphosphate hydrolases"/>
    <property type="match status" value="1"/>
</dbReference>
<dbReference type="CDD" id="cd00882">
    <property type="entry name" value="Ras_like_GTPase"/>
    <property type="match status" value="1"/>
</dbReference>
<dbReference type="EMBL" id="JACYCC010000374">
    <property type="protein sequence ID" value="KAF8667442.1"/>
    <property type="molecule type" value="Genomic_DNA"/>
</dbReference>
<evidence type="ECO:0000256" key="1">
    <source>
        <dbReference type="SAM" id="MobiDB-lite"/>
    </source>
</evidence>
<evidence type="ECO:0000313" key="3">
    <source>
        <dbReference type="EMBL" id="KAF8667442.1"/>
    </source>
</evidence>
<proteinExistence type="predicted"/>
<dbReference type="Proteomes" id="UP000650582">
    <property type="component" value="Unassembled WGS sequence"/>
</dbReference>
<dbReference type="AlphaFoldDB" id="A0A8H7LID3"/>
<evidence type="ECO:0000313" key="4">
    <source>
        <dbReference type="Proteomes" id="UP000650582"/>
    </source>
</evidence>
<dbReference type="InterPro" id="IPR006073">
    <property type="entry name" value="GTP-bd"/>
</dbReference>
<comment type="caution">
    <text evidence="3">The sequence shown here is derived from an EMBL/GenBank/DDBJ whole genome shotgun (WGS) entry which is preliminary data.</text>
</comment>
<protein>
    <submittedName>
        <fullName evidence="3">50S ribosome-binding GTPase</fullName>
    </submittedName>
</protein>
<evidence type="ECO:0000259" key="2">
    <source>
        <dbReference type="Pfam" id="PF01926"/>
    </source>
</evidence>
<accession>A0A8H7LID3</accession>
<feature type="region of interest" description="Disordered" evidence="1">
    <location>
        <begin position="290"/>
        <end position="310"/>
    </location>
</feature>
<reference evidence="3" key="1">
    <citation type="submission" date="2020-09" db="EMBL/GenBank/DDBJ databases">
        <title>Comparative genome analyses of four rice-infecting Rhizoctonia solani isolates reveal extensive enrichment of homogalacturonan modification genes.</title>
        <authorList>
            <person name="Lee D.-Y."/>
            <person name="Jeon J."/>
            <person name="Kim K.-T."/>
            <person name="Cheong K."/>
            <person name="Song H."/>
            <person name="Choi G."/>
            <person name="Ko J."/>
            <person name="Opiyo S.O."/>
            <person name="Zuo S."/>
            <person name="Madhav S."/>
            <person name="Lee Y.-H."/>
            <person name="Wang G.-L."/>
        </authorList>
    </citation>
    <scope>NUCLEOTIDE SEQUENCE</scope>
    <source>
        <strain evidence="3">AG1-IA YN-7</strain>
    </source>
</reference>
<dbReference type="SUPFAM" id="SSF52540">
    <property type="entry name" value="P-loop containing nucleoside triphosphate hydrolases"/>
    <property type="match status" value="1"/>
</dbReference>
<feature type="domain" description="G" evidence="2">
    <location>
        <begin position="55"/>
        <end position="149"/>
    </location>
</feature>
<feature type="region of interest" description="Disordered" evidence="1">
    <location>
        <begin position="1"/>
        <end position="28"/>
    </location>
</feature>
<sequence>MSTSERHTKRSGMLSDNSESRSAPEIFVAPPPSLNHRTFLHLFSIMSSPDDVCLIALFGATGTGKTTVRFINNATKSTLKVGYDLDACTKDVETSPPIQLDGRKVQLFDTPGFDDTYLSDTEILTRITGFLTASYSKGIKLTGIIFLRRITEDKLTGVSRRMFDVFQKLCGTDTLSNVFLVTTKWPEEPTKELTEREDKLIKHPEYFAPVIAQGATYMRLTHNDQRSAHEVIRAVLLKKPVTLLIQKQIVDERKTLLETDAGYEVQKDLNNLIKEQQQMMADFKKEMEEAAKKNDEKTRQEKENALNKAKAAEEEYKKKIEELSNNHSNYNDRWADYYKDITLGKIVGSLLDGLLGVKV</sequence>